<dbReference type="Pfam" id="PF00005">
    <property type="entry name" value="ABC_tran"/>
    <property type="match status" value="1"/>
</dbReference>
<comment type="similarity">
    <text evidence="2">Belongs to the ABC transporter superfamily.</text>
</comment>
<protein>
    <submittedName>
        <fullName evidence="9">Oligopeptide/dipeptide ABC transporter, ATP-binding protein, C-terminal domain-containing protein</fullName>
    </submittedName>
</protein>
<sequence length="328" mass="35520">MSLLSVRDLKVHFSTEDGVVKAVDGLSFDLIKGRTLGIVGESGSGKSVSNMAILGLHNPEKTEIGGEILFDGIDLTSASESSMRKLRGNRISMIFQDPLTSLSPYYTIGEQIAETYRRHTGASKRDARKRAADMLGKVGIPARRASDYPHQFSGGMRQRAMIAIALCCDPDLLIADEPTTALDVTVQAQILDLLRELQAEFETSIILITHDMGVVAQMADDVLVMYAGRSVERGTVREVLNTPSHPYSWGLLASIPHLSGDVDVPLVPVRGTPPSLIDLPTGCPFNPRCDHVGRVPGNLCTTERPLLSPDLKHAAACHLSTTDKEALR</sequence>
<evidence type="ECO:0000256" key="3">
    <source>
        <dbReference type="ARBA" id="ARBA00022448"/>
    </source>
</evidence>
<dbReference type="RefSeq" id="WP_091295302.1">
    <property type="nucleotide sequence ID" value="NZ_FNON01000008.1"/>
</dbReference>
<dbReference type="FunFam" id="3.40.50.300:FF:000016">
    <property type="entry name" value="Oligopeptide ABC transporter ATP-binding component"/>
    <property type="match status" value="1"/>
</dbReference>
<evidence type="ECO:0000256" key="5">
    <source>
        <dbReference type="ARBA" id="ARBA00022741"/>
    </source>
</evidence>
<keyword evidence="4" id="KW-1003">Cell membrane</keyword>
<name>A0A1H3P819_9PSEU</name>
<dbReference type="InterPro" id="IPR050388">
    <property type="entry name" value="ABC_Ni/Peptide_Import"/>
</dbReference>
<keyword evidence="5" id="KW-0547">Nucleotide-binding</keyword>
<accession>A0A1H3P819</accession>
<evidence type="ECO:0000259" key="8">
    <source>
        <dbReference type="PROSITE" id="PS50893"/>
    </source>
</evidence>
<dbReference type="PROSITE" id="PS50893">
    <property type="entry name" value="ABC_TRANSPORTER_2"/>
    <property type="match status" value="1"/>
</dbReference>
<dbReference type="Proteomes" id="UP000199515">
    <property type="component" value="Unassembled WGS sequence"/>
</dbReference>
<dbReference type="InterPro" id="IPR027417">
    <property type="entry name" value="P-loop_NTPase"/>
</dbReference>
<dbReference type="STRING" id="589385.SAMN05421504_10868"/>
<reference evidence="9 10" key="1">
    <citation type="submission" date="2016-10" db="EMBL/GenBank/DDBJ databases">
        <authorList>
            <person name="de Groot N.N."/>
        </authorList>
    </citation>
    <scope>NUCLEOTIDE SEQUENCE [LARGE SCALE GENOMIC DNA]</scope>
    <source>
        <strain evidence="9 10">CPCC 202699</strain>
    </source>
</reference>
<evidence type="ECO:0000256" key="7">
    <source>
        <dbReference type="ARBA" id="ARBA00023136"/>
    </source>
</evidence>
<dbReference type="EMBL" id="FNON01000008">
    <property type="protein sequence ID" value="SDY97256.1"/>
    <property type="molecule type" value="Genomic_DNA"/>
</dbReference>
<dbReference type="AlphaFoldDB" id="A0A1H3P819"/>
<comment type="subcellular location">
    <subcellularLocation>
        <location evidence="1">Cell membrane</location>
        <topology evidence="1">Peripheral membrane protein</topology>
    </subcellularLocation>
</comment>
<dbReference type="PANTHER" id="PTHR43297">
    <property type="entry name" value="OLIGOPEPTIDE TRANSPORT ATP-BINDING PROTEIN APPD"/>
    <property type="match status" value="1"/>
</dbReference>
<dbReference type="Gene3D" id="3.40.50.300">
    <property type="entry name" value="P-loop containing nucleotide triphosphate hydrolases"/>
    <property type="match status" value="1"/>
</dbReference>
<evidence type="ECO:0000256" key="4">
    <source>
        <dbReference type="ARBA" id="ARBA00022475"/>
    </source>
</evidence>
<keyword evidence="6 9" id="KW-0067">ATP-binding</keyword>
<dbReference type="CDD" id="cd03257">
    <property type="entry name" value="ABC_NikE_OppD_transporters"/>
    <property type="match status" value="1"/>
</dbReference>
<gene>
    <name evidence="9" type="ORF">SAMN05421504_10868</name>
</gene>
<dbReference type="GO" id="GO:0005886">
    <property type="term" value="C:plasma membrane"/>
    <property type="evidence" value="ECO:0007669"/>
    <property type="project" value="UniProtKB-SubCell"/>
</dbReference>
<keyword evidence="7" id="KW-0472">Membrane</keyword>
<dbReference type="GO" id="GO:0015833">
    <property type="term" value="P:peptide transport"/>
    <property type="evidence" value="ECO:0007669"/>
    <property type="project" value="InterPro"/>
</dbReference>
<dbReference type="InterPro" id="IPR013563">
    <property type="entry name" value="Oligopep_ABC_C"/>
</dbReference>
<feature type="domain" description="ABC transporter" evidence="8">
    <location>
        <begin position="6"/>
        <end position="252"/>
    </location>
</feature>
<proteinExistence type="inferred from homology"/>
<organism evidence="9 10">
    <name type="scientific">Amycolatopsis xylanica</name>
    <dbReference type="NCBI Taxonomy" id="589385"/>
    <lineage>
        <taxon>Bacteria</taxon>
        <taxon>Bacillati</taxon>
        <taxon>Actinomycetota</taxon>
        <taxon>Actinomycetes</taxon>
        <taxon>Pseudonocardiales</taxon>
        <taxon>Pseudonocardiaceae</taxon>
        <taxon>Amycolatopsis</taxon>
    </lineage>
</organism>
<evidence type="ECO:0000256" key="2">
    <source>
        <dbReference type="ARBA" id="ARBA00005417"/>
    </source>
</evidence>
<evidence type="ECO:0000256" key="6">
    <source>
        <dbReference type="ARBA" id="ARBA00022840"/>
    </source>
</evidence>
<dbReference type="Pfam" id="PF08352">
    <property type="entry name" value="oligo_HPY"/>
    <property type="match status" value="1"/>
</dbReference>
<keyword evidence="10" id="KW-1185">Reference proteome</keyword>
<dbReference type="OrthoDB" id="3327300at2"/>
<dbReference type="InterPro" id="IPR017871">
    <property type="entry name" value="ABC_transporter-like_CS"/>
</dbReference>
<evidence type="ECO:0000313" key="10">
    <source>
        <dbReference type="Proteomes" id="UP000199515"/>
    </source>
</evidence>
<dbReference type="InterPro" id="IPR003439">
    <property type="entry name" value="ABC_transporter-like_ATP-bd"/>
</dbReference>
<dbReference type="SUPFAM" id="SSF52540">
    <property type="entry name" value="P-loop containing nucleoside triphosphate hydrolases"/>
    <property type="match status" value="1"/>
</dbReference>
<dbReference type="PANTHER" id="PTHR43297:SF2">
    <property type="entry name" value="DIPEPTIDE TRANSPORT ATP-BINDING PROTEIN DPPD"/>
    <property type="match status" value="1"/>
</dbReference>
<dbReference type="GO" id="GO:0005524">
    <property type="term" value="F:ATP binding"/>
    <property type="evidence" value="ECO:0007669"/>
    <property type="project" value="UniProtKB-KW"/>
</dbReference>
<dbReference type="NCBIfam" id="TIGR01727">
    <property type="entry name" value="oligo_HPY"/>
    <property type="match status" value="1"/>
</dbReference>
<dbReference type="GO" id="GO:0016887">
    <property type="term" value="F:ATP hydrolysis activity"/>
    <property type="evidence" value="ECO:0007669"/>
    <property type="project" value="InterPro"/>
</dbReference>
<evidence type="ECO:0000313" key="9">
    <source>
        <dbReference type="EMBL" id="SDY97256.1"/>
    </source>
</evidence>
<dbReference type="SMART" id="SM00382">
    <property type="entry name" value="AAA"/>
    <property type="match status" value="1"/>
</dbReference>
<evidence type="ECO:0000256" key="1">
    <source>
        <dbReference type="ARBA" id="ARBA00004202"/>
    </source>
</evidence>
<dbReference type="InterPro" id="IPR003593">
    <property type="entry name" value="AAA+_ATPase"/>
</dbReference>
<keyword evidence="3" id="KW-0813">Transport</keyword>
<dbReference type="PROSITE" id="PS00211">
    <property type="entry name" value="ABC_TRANSPORTER_1"/>
    <property type="match status" value="1"/>
</dbReference>